<reference evidence="3 4" key="1">
    <citation type="submission" date="2020-08" db="EMBL/GenBank/DDBJ databases">
        <title>Genomic Encyclopedia of Type Strains, Phase IV (KMG-IV): sequencing the most valuable type-strain genomes for metagenomic binning, comparative biology and taxonomic classification.</title>
        <authorList>
            <person name="Goeker M."/>
        </authorList>
    </citation>
    <scope>NUCLEOTIDE SEQUENCE [LARGE SCALE GENOMIC DNA]</scope>
    <source>
        <strain evidence="3 4">DSM 103733</strain>
    </source>
</reference>
<evidence type="ECO:0000313" key="3">
    <source>
        <dbReference type="EMBL" id="MBB6146296.1"/>
    </source>
</evidence>
<gene>
    <name evidence="3" type="ORF">HNQ77_004268</name>
</gene>
<dbReference type="AlphaFoldDB" id="A0A841JY87"/>
<name>A0A841JY87_9BACT</name>
<evidence type="ECO:0000256" key="2">
    <source>
        <dbReference type="SAM" id="Phobius"/>
    </source>
</evidence>
<evidence type="ECO:0008006" key="5">
    <source>
        <dbReference type="Google" id="ProtNLM"/>
    </source>
</evidence>
<comment type="caution">
    <text evidence="3">The sequence shown here is derived from an EMBL/GenBank/DDBJ whole genome shotgun (WGS) entry which is preliminary data.</text>
</comment>
<organism evidence="3 4">
    <name type="scientific">Silvibacterium bohemicum</name>
    <dbReference type="NCBI Taxonomy" id="1577686"/>
    <lineage>
        <taxon>Bacteria</taxon>
        <taxon>Pseudomonadati</taxon>
        <taxon>Acidobacteriota</taxon>
        <taxon>Terriglobia</taxon>
        <taxon>Terriglobales</taxon>
        <taxon>Acidobacteriaceae</taxon>
        <taxon>Silvibacterium</taxon>
    </lineage>
</organism>
<keyword evidence="2" id="KW-0812">Transmembrane</keyword>
<protein>
    <recommendedName>
        <fullName evidence="5">DUF2393 domain-containing protein</fullName>
    </recommendedName>
</protein>
<keyword evidence="2" id="KW-0472">Membrane</keyword>
<dbReference type="OrthoDB" id="120211at2"/>
<feature type="compositionally biased region" description="Pro residues" evidence="1">
    <location>
        <begin position="1"/>
        <end position="18"/>
    </location>
</feature>
<dbReference type="RefSeq" id="WP_050058253.1">
    <property type="nucleotide sequence ID" value="NZ_JACHEK010000009.1"/>
</dbReference>
<feature type="transmembrane region" description="Helical" evidence="2">
    <location>
        <begin position="37"/>
        <end position="57"/>
    </location>
</feature>
<proteinExistence type="predicted"/>
<accession>A0A841JY87</accession>
<evidence type="ECO:0000313" key="4">
    <source>
        <dbReference type="Proteomes" id="UP000538666"/>
    </source>
</evidence>
<dbReference type="InterPro" id="IPR013417">
    <property type="entry name" value="CHP02588"/>
</dbReference>
<dbReference type="Proteomes" id="UP000538666">
    <property type="component" value="Unassembled WGS sequence"/>
</dbReference>
<dbReference type="EMBL" id="JACHEK010000009">
    <property type="protein sequence ID" value="MBB6146296.1"/>
    <property type="molecule type" value="Genomic_DNA"/>
</dbReference>
<evidence type="ECO:0000256" key="1">
    <source>
        <dbReference type="SAM" id="MobiDB-lite"/>
    </source>
</evidence>
<keyword evidence="2" id="KW-1133">Transmembrane helix</keyword>
<sequence length="192" mass="20289">MASPQGPTPGPNQAPNPAPQSGFLSPTDQAATEPRSLTPWIIAGVFILLVVGGLILASRHARPANPGGAGLAPADPYAASLAFSDIKMSESSSVGGAKQTYLDGTIANNGSKTLTGLTVQVAFRDFSNILAQKETTPLSLIRTHEPYVDTEPVSAAPIKPGESREFRLIFDHVAASWNQQYPEIRVIEVTTR</sequence>
<keyword evidence="4" id="KW-1185">Reference proteome</keyword>
<feature type="region of interest" description="Disordered" evidence="1">
    <location>
        <begin position="1"/>
        <end position="30"/>
    </location>
</feature>
<dbReference type="Pfam" id="PF09624">
    <property type="entry name" value="DUF2393"/>
    <property type="match status" value="1"/>
</dbReference>